<keyword evidence="1" id="KW-1133">Transmembrane helix</keyword>
<comment type="caution">
    <text evidence="2">The sequence shown here is derived from an EMBL/GenBank/DDBJ whole genome shotgun (WGS) entry which is preliminary data.</text>
</comment>
<evidence type="ECO:0000313" key="2">
    <source>
        <dbReference type="EMBL" id="TVU00322.1"/>
    </source>
</evidence>
<proteinExistence type="predicted"/>
<evidence type="ECO:0008006" key="4">
    <source>
        <dbReference type="Google" id="ProtNLM"/>
    </source>
</evidence>
<dbReference type="InterPro" id="IPR036869">
    <property type="entry name" value="J_dom_sf"/>
</dbReference>
<dbReference type="GO" id="GO:0031969">
    <property type="term" value="C:chloroplast membrane"/>
    <property type="evidence" value="ECO:0007669"/>
    <property type="project" value="TreeGrafter"/>
</dbReference>
<dbReference type="Pfam" id="PF11833">
    <property type="entry name" value="CPP1-like"/>
    <property type="match status" value="1"/>
</dbReference>
<feature type="transmembrane region" description="Helical" evidence="1">
    <location>
        <begin position="162"/>
        <end position="179"/>
    </location>
</feature>
<gene>
    <name evidence="2" type="ORF">EJB05_54250</name>
</gene>
<protein>
    <recommendedName>
        <fullName evidence="4">J domain-containing protein</fullName>
    </recommendedName>
</protein>
<sequence>MQAAAAFNRAAFAARPLRWPPRPPSILHIGGAEDGAAGRVGGVTLTRRLRCSMSLSVGAGSENAPVFPRHNSWDPYKLLGVDHDASEEEIRSARNFLLQQYAGYEESEEAIESAYDKIIMESYTHRKKSKINLKSKIKKQVEESPSWVKSLFGCFEVPSMEIILKRFALFGFIAGWSIATSAETGPTFQLALSLVSCIYFLNDRMKNLVRASTTGFGVFVSGWVVGSLLVPVIPAFVIPPTWSLELLTSLTTYVVLFLGSTFLK</sequence>
<dbReference type="AlphaFoldDB" id="A0A5J9SMT1"/>
<dbReference type="PANTHER" id="PTHR33372">
    <property type="match status" value="1"/>
</dbReference>
<dbReference type="EMBL" id="RWGY01000605">
    <property type="protein sequence ID" value="TVU00322.1"/>
    <property type="molecule type" value="Genomic_DNA"/>
</dbReference>
<accession>A0A5J9SMT1</accession>
<keyword evidence="3" id="KW-1185">Reference proteome</keyword>
<dbReference type="GO" id="GO:0005783">
    <property type="term" value="C:endoplasmic reticulum"/>
    <property type="evidence" value="ECO:0007669"/>
    <property type="project" value="UniProtKB-ARBA"/>
</dbReference>
<dbReference type="SUPFAM" id="SSF46565">
    <property type="entry name" value="Chaperone J-domain"/>
    <property type="match status" value="1"/>
</dbReference>
<dbReference type="InterPro" id="IPR001623">
    <property type="entry name" value="DnaJ_domain"/>
</dbReference>
<dbReference type="CDD" id="cd06257">
    <property type="entry name" value="DnaJ"/>
    <property type="match status" value="1"/>
</dbReference>
<feature type="transmembrane region" description="Helical" evidence="1">
    <location>
        <begin position="244"/>
        <end position="263"/>
    </location>
</feature>
<dbReference type="Gramene" id="TVU00322">
    <property type="protein sequence ID" value="TVU00322"/>
    <property type="gene ID" value="EJB05_54250"/>
</dbReference>
<dbReference type="Proteomes" id="UP000324897">
    <property type="component" value="Unassembled WGS sequence"/>
</dbReference>
<feature type="transmembrane region" description="Helical" evidence="1">
    <location>
        <begin position="185"/>
        <end position="202"/>
    </location>
</feature>
<feature type="transmembrane region" description="Helical" evidence="1">
    <location>
        <begin position="214"/>
        <end position="238"/>
    </location>
</feature>
<name>A0A5J9SMT1_9POAL</name>
<organism evidence="2 3">
    <name type="scientific">Eragrostis curvula</name>
    <name type="common">weeping love grass</name>
    <dbReference type="NCBI Taxonomy" id="38414"/>
    <lineage>
        <taxon>Eukaryota</taxon>
        <taxon>Viridiplantae</taxon>
        <taxon>Streptophyta</taxon>
        <taxon>Embryophyta</taxon>
        <taxon>Tracheophyta</taxon>
        <taxon>Spermatophyta</taxon>
        <taxon>Magnoliopsida</taxon>
        <taxon>Liliopsida</taxon>
        <taxon>Poales</taxon>
        <taxon>Poaceae</taxon>
        <taxon>PACMAD clade</taxon>
        <taxon>Chloridoideae</taxon>
        <taxon>Eragrostideae</taxon>
        <taxon>Eragrostidinae</taxon>
        <taxon>Eragrostis</taxon>
    </lineage>
</organism>
<keyword evidence="1" id="KW-0472">Membrane</keyword>
<evidence type="ECO:0000256" key="1">
    <source>
        <dbReference type="SAM" id="Phobius"/>
    </source>
</evidence>
<dbReference type="PANTHER" id="PTHR33372:SF2">
    <property type="entry name" value="PROTEIN CHAPERONE-LIKE PROTEIN OF POR1, CHLOROPLASTIC"/>
    <property type="match status" value="1"/>
</dbReference>
<dbReference type="OrthoDB" id="2014563at2759"/>
<dbReference type="InterPro" id="IPR021788">
    <property type="entry name" value="CPP1-like"/>
</dbReference>
<evidence type="ECO:0000313" key="3">
    <source>
        <dbReference type="Proteomes" id="UP000324897"/>
    </source>
</evidence>
<reference evidence="2 3" key="1">
    <citation type="journal article" date="2019" name="Sci. Rep.">
        <title>A high-quality genome of Eragrostis curvula grass provides insights into Poaceae evolution and supports new strategies to enhance forage quality.</title>
        <authorList>
            <person name="Carballo J."/>
            <person name="Santos B.A.C.M."/>
            <person name="Zappacosta D."/>
            <person name="Garbus I."/>
            <person name="Selva J.P."/>
            <person name="Gallo C.A."/>
            <person name="Diaz A."/>
            <person name="Albertini E."/>
            <person name="Caccamo M."/>
            <person name="Echenique V."/>
        </authorList>
    </citation>
    <scope>NUCLEOTIDE SEQUENCE [LARGE SCALE GENOMIC DNA]</scope>
    <source>
        <strain evidence="3">cv. Victoria</strain>
        <tissue evidence="2">Leaf</tissue>
    </source>
</reference>
<keyword evidence="1" id="KW-0812">Transmembrane</keyword>